<dbReference type="NCBIfam" id="TIGR02009">
    <property type="entry name" value="PGMB-YQAB-SF"/>
    <property type="match status" value="1"/>
</dbReference>
<dbReference type="InterPro" id="IPR023198">
    <property type="entry name" value="PGP-like_dom2"/>
</dbReference>
<dbReference type="Gene3D" id="1.10.150.240">
    <property type="entry name" value="Putative phosphatase, domain 2"/>
    <property type="match status" value="1"/>
</dbReference>
<dbReference type="Gene3D" id="3.40.50.1000">
    <property type="entry name" value="HAD superfamily/HAD-like"/>
    <property type="match status" value="1"/>
</dbReference>
<dbReference type="SUPFAM" id="SSF56784">
    <property type="entry name" value="HAD-like"/>
    <property type="match status" value="1"/>
</dbReference>
<dbReference type="Pfam" id="PF13419">
    <property type="entry name" value="HAD_2"/>
    <property type="match status" value="1"/>
</dbReference>
<dbReference type="InterPro" id="IPR051806">
    <property type="entry name" value="HAD-like_SPP"/>
</dbReference>
<dbReference type="NCBIfam" id="TIGR01509">
    <property type="entry name" value="HAD-SF-IA-v3"/>
    <property type="match status" value="1"/>
</dbReference>
<dbReference type="InterPro" id="IPR036412">
    <property type="entry name" value="HAD-like_sf"/>
</dbReference>
<dbReference type="InterPro" id="IPR041492">
    <property type="entry name" value="HAD_2"/>
</dbReference>
<evidence type="ECO:0000313" key="3">
    <source>
        <dbReference type="Proteomes" id="UP000308167"/>
    </source>
</evidence>
<dbReference type="SFLD" id="SFLDS00003">
    <property type="entry name" value="Haloacid_Dehalogenase"/>
    <property type="match status" value="1"/>
</dbReference>
<dbReference type="Proteomes" id="UP000308167">
    <property type="component" value="Unassembled WGS sequence"/>
</dbReference>
<dbReference type="CDD" id="cd07505">
    <property type="entry name" value="HAD_BPGM-like"/>
    <property type="match status" value="1"/>
</dbReference>
<keyword evidence="2" id="KW-0378">Hydrolase</keyword>
<dbReference type="PANTHER" id="PTHR43481:SF4">
    <property type="entry name" value="GLYCEROL-1-PHOSPHATE PHOSPHOHYDROLASE 1-RELATED"/>
    <property type="match status" value="1"/>
</dbReference>
<proteinExistence type="inferred from homology"/>
<evidence type="ECO:0000256" key="1">
    <source>
        <dbReference type="ARBA" id="ARBA00006171"/>
    </source>
</evidence>
<comment type="similarity">
    <text evidence="1">Belongs to the HAD-like hydrolase superfamily. CbbY/CbbZ/Gph/YieH family.</text>
</comment>
<dbReference type="EMBL" id="CABFKI010000006">
    <property type="protein sequence ID" value="VTU07843.1"/>
    <property type="molecule type" value="Genomic_DNA"/>
</dbReference>
<dbReference type="GO" id="GO:0016787">
    <property type="term" value="F:hydrolase activity"/>
    <property type="evidence" value="ECO:0007669"/>
    <property type="project" value="UniProtKB-KW"/>
</dbReference>
<dbReference type="SFLD" id="SFLDG01129">
    <property type="entry name" value="C1.5:_HAD__Beta-PGM__Phosphata"/>
    <property type="match status" value="1"/>
</dbReference>
<dbReference type="EC" id="3.1.3.-" evidence="2"/>
<organism evidence="2 3">
    <name type="scientific">Actinobacillus porcinus</name>
    <dbReference type="NCBI Taxonomy" id="51048"/>
    <lineage>
        <taxon>Bacteria</taxon>
        <taxon>Pseudomonadati</taxon>
        <taxon>Pseudomonadota</taxon>
        <taxon>Gammaproteobacteria</taxon>
        <taxon>Pasteurellales</taxon>
        <taxon>Pasteurellaceae</taxon>
        <taxon>Actinobacillus</taxon>
    </lineage>
</organism>
<name>A0ABY6TL52_9PAST</name>
<reference evidence="2 3" key="1">
    <citation type="submission" date="2019-05" db="EMBL/GenBank/DDBJ databases">
        <authorList>
            <consortium name="Pathogen Informatics"/>
        </authorList>
    </citation>
    <scope>NUCLEOTIDE SEQUENCE [LARGE SCALE GENOMIC DNA]</scope>
    <source>
        <strain evidence="2 3">NM319</strain>
    </source>
</reference>
<dbReference type="InterPro" id="IPR006439">
    <property type="entry name" value="HAD-SF_hydro_IA"/>
</dbReference>
<dbReference type="SFLD" id="SFLDG01135">
    <property type="entry name" value="C1.5.6:_HAD__Beta-PGM__Phospha"/>
    <property type="match status" value="1"/>
</dbReference>
<keyword evidence="3" id="KW-1185">Reference proteome</keyword>
<dbReference type="PANTHER" id="PTHR43481">
    <property type="entry name" value="FRUCTOSE-1-PHOSPHATE PHOSPHATASE"/>
    <property type="match status" value="1"/>
</dbReference>
<evidence type="ECO:0000313" key="2">
    <source>
        <dbReference type="EMBL" id="VTU07843.1"/>
    </source>
</evidence>
<sequence length="215" mass="23968">MTALFYSSIKSLIKMLDQSIINQYDALIFDMDGTLIDTMPSHAKAWEKVGAHLGYPVKGDVMYELGGATVRTIATETCHRYGIPLVLLEEVIRLKRQYGFEMVRENATLLPAFEIVKRNLGKRAMALGTGSHGNMVNMLLDKFDLRQYFNAIVDADMVTTHKPHPETFLTCAEKLGILPSQCLVFEDADLGVQAALNGGMDVFDVRTHVLTRANK</sequence>
<comment type="caution">
    <text evidence="2">The sequence shown here is derived from an EMBL/GenBank/DDBJ whole genome shotgun (WGS) entry which is preliminary data.</text>
</comment>
<dbReference type="InterPro" id="IPR010976">
    <property type="entry name" value="B-phosphoglucomutase_hydrolase"/>
</dbReference>
<accession>A0ABY6TL52</accession>
<gene>
    <name evidence="2" type="primary">yqaB</name>
    <name evidence="2" type="ORF">SAMEA1410922_01188</name>
</gene>
<dbReference type="InterPro" id="IPR023214">
    <property type="entry name" value="HAD_sf"/>
</dbReference>
<protein>
    <submittedName>
        <fullName evidence="2">Beta-phosphoglucomutase family hydrolase</fullName>
        <ecNumber evidence="2">3.1.3.-</ecNumber>
    </submittedName>
</protein>